<accession>A0ABV7YSU4</accession>
<reference evidence="2" key="1">
    <citation type="journal article" date="2019" name="Int. J. Syst. Evol. Microbiol.">
        <title>The Global Catalogue of Microorganisms (GCM) 10K type strain sequencing project: providing services to taxonomists for standard genome sequencing and annotation.</title>
        <authorList>
            <consortium name="The Broad Institute Genomics Platform"/>
            <consortium name="The Broad Institute Genome Sequencing Center for Infectious Disease"/>
            <person name="Wu L."/>
            <person name="Ma J."/>
        </authorList>
    </citation>
    <scope>NUCLEOTIDE SEQUENCE [LARGE SCALE GENOMIC DNA]</scope>
    <source>
        <strain evidence="2">CECT 7956</strain>
    </source>
</reference>
<dbReference type="Pfam" id="PF13376">
    <property type="entry name" value="OmdA"/>
    <property type="match status" value="1"/>
</dbReference>
<keyword evidence="2" id="KW-1185">Reference proteome</keyword>
<protein>
    <submittedName>
        <fullName evidence="1">YdeI family protein</fullName>
    </submittedName>
</protein>
<evidence type="ECO:0000313" key="1">
    <source>
        <dbReference type="EMBL" id="MFC3809262.1"/>
    </source>
</evidence>
<dbReference type="Proteomes" id="UP001595616">
    <property type="component" value="Unassembled WGS sequence"/>
</dbReference>
<evidence type="ECO:0000313" key="2">
    <source>
        <dbReference type="Proteomes" id="UP001595616"/>
    </source>
</evidence>
<proteinExistence type="predicted"/>
<comment type="caution">
    <text evidence="1">The sequence shown here is derived from an EMBL/GenBank/DDBJ whole genome shotgun (WGS) entry which is preliminary data.</text>
</comment>
<gene>
    <name evidence="1" type="ORF">ACFOOI_01230</name>
</gene>
<name>A0ABV7YSU4_9BACT</name>
<dbReference type="EMBL" id="JBHRYQ010000001">
    <property type="protein sequence ID" value="MFC3809262.1"/>
    <property type="molecule type" value="Genomic_DNA"/>
</dbReference>
<organism evidence="1 2">
    <name type="scientific">Lacihabitans lacunae</name>
    <dbReference type="NCBI Taxonomy" id="1028214"/>
    <lineage>
        <taxon>Bacteria</taxon>
        <taxon>Pseudomonadati</taxon>
        <taxon>Bacteroidota</taxon>
        <taxon>Cytophagia</taxon>
        <taxon>Cytophagales</taxon>
        <taxon>Leadbetterellaceae</taxon>
        <taxon>Lacihabitans</taxon>
    </lineage>
</organism>
<dbReference type="RefSeq" id="WP_379834076.1">
    <property type="nucleotide sequence ID" value="NZ_JBHRYQ010000001.1"/>
</dbReference>
<sequence length="191" mass="21445">MADAEIKIFSPANLADWRAWLAQNHATESAVWLVFYSKSSGKKAITWSESVDVALCFGWIDSKKVKINSETSHQFFSRRKPKSTWSKINKLKVQQLIEKGLMEPAGHACIKIAKANGSWTIFDEAEALIVPADLQMEFEANADVRNFYWALSKTGKKGILHKLALAKLPETRQKRISEVIAAAKQKAKPKT</sequence>